<accession>A0A5B7GAJ8</accession>
<reference evidence="1 2" key="1">
    <citation type="submission" date="2019-05" db="EMBL/GenBank/DDBJ databases">
        <title>Another draft genome of Portunus trituberculatus and its Hox gene families provides insights of decapod evolution.</title>
        <authorList>
            <person name="Jeong J.-H."/>
            <person name="Song I."/>
            <person name="Kim S."/>
            <person name="Choi T."/>
            <person name="Kim D."/>
            <person name="Ryu S."/>
            <person name="Kim W."/>
        </authorList>
    </citation>
    <scope>NUCLEOTIDE SEQUENCE [LARGE SCALE GENOMIC DNA]</scope>
    <source>
        <tissue evidence="1">Muscle</tissue>
    </source>
</reference>
<keyword evidence="2" id="KW-1185">Reference proteome</keyword>
<dbReference type="Proteomes" id="UP000324222">
    <property type="component" value="Unassembled WGS sequence"/>
</dbReference>
<dbReference type="AlphaFoldDB" id="A0A5B7GAJ8"/>
<protein>
    <submittedName>
        <fullName evidence="1">Uncharacterized protein</fullName>
    </submittedName>
</protein>
<organism evidence="1 2">
    <name type="scientific">Portunus trituberculatus</name>
    <name type="common">Swimming crab</name>
    <name type="synonym">Neptunus trituberculatus</name>
    <dbReference type="NCBI Taxonomy" id="210409"/>
    <lineage>
        <taxon>Eukaryota</taxon>
        <taxon>Metazoa</taxon>
        <taxon>Ecdysozoa</taxon>
        <taxon>Arthropoda</taxon>
        <taxon>Crustacea</taxon>
        <taxon>Multicrustacea</taxon>
        <taxon>Malacostraca</taxon>
        <taxon>Eumalacostraca</taxon>
        <taxon>Eucarida</taxon>
        <taxon>Decapoda</taxon>
        <taxon>Pleocyemata</taxon>
        <taxon>Brachyura</taxon>
        <taxon>Eubrachyura</taxon>
        <taxon>Portunoidea</taxon>
        <taxon>Portunidae</taxon>
        <taxon>Portuninae</taxon>
        <taxon>Portunus</taxon>
    </lineage>
</organism>
<proteinExistence type="predicted"/>
<sequence length="83" mass="9505">MHSSFALPSPIRGQSFRELSSIPSYEHWRLREYPVQQRLHCHFVISLSSSIGGCGAWRRHTTPMTTAVVILEVVVVVDTENRR</sequence>
<gene>
    <name evidence="1" type="ORF">E2C01_049848</name>
</gene>
<comment type="caution">
    <text evidence="1">The sequence shown here is derived from an EMBL/GenBank/DDBJ whole genome shotgun (WGS) entry which is preliminary data.</text>
</comment>
<evidence type="ECO:0000313" key="1">
    <source>
        <dbReference type="EMBL" id="MPC55902.1"/>
    </source>
</evidence>
<name>A0A5B7GAJ8_PORTR</name>
<dbReference type="EMBL" id="VSRR010013534">
    <property type="protein sequence ID" value="MPC55902.1"/>
    <property type="molecule type" value="Genomic_DNA"/>
</dbReference>
<evidence type="ECO:0000313" key="2">
    <source>
        <dbReference type="Proteomes" id="UP000324222"/>
    </source>
</evidence>